<evidence type="ECO:0000313" key="2">
    <source>
        <dbReference type="EMBL" id="EQC34377.1"/>
    </source>
</evidence>
<dbReference type="InParanoid" id="T0RVC4"/>
<dbReference type="OrthoDB" id="75037at2759"/>
<evidence type="ECO:0000256" key="1">
    <source>
        <dbReference type="SAM" id="MobiDB-lite"/>
    </source>
</evidence>
<sequence length="349" mass="38929">MASRRRNMFTGETLDEVSEKHNLKLDYAAMLQVQIREQNEKKEQLKHQKQEEQRREREEMDRMHSGKPSAKNSAPPPPNDPPRRALSPEKRQQTQHTMNAPGPVPAPSQPVMHAPSPPRPMYPEQPSPMQASPAYRPSFTLPSVFGSALPAAASIFPSRNSTGGPSQEIDAVQRLRHEIEEARKQKLQVSKEMYQKPNFMLQMDPPKALNVLPRPRSSHRMSSSSNKNNNNLLLDSPLAKEERRVFGFGTLAPATSRPPTPSLDAPSNQLESSSSFVSVVSGDRATPRGASLQVESCFVPYVGRPLAEPQDSYYANETKKKSHPSAFEGLEDSIDDIDAVLHAFLAKQR</sequence>
<feature type="compositionally biased region" description="Pro residues" evidence="1">
    <location>
        <begin position="115"/>
        <end position="126"/>
    </location>
</feature>
<reference evidence="2 3" key="1">
    <citation type="submission" date="2012-04" db="EMBL/GenBank/DDBJ databases">
        <title>The Genome Sequence of Saprolegnia declina VS20.</title>
        <authorList>
            <consortium name="The Broad Institute Genome Sequencing Platform"/>
            <person name="Russ C."/>
            <person name="Nusbaum C."/>
            <person name="Tyler B."/>
            <person name="van West P."/>
            <person name="Dieguez-Uribeondo J."/>
            <person name="de Bruijn I."/>
            <person name="Tripathy S."/>
            <person name="Jiang R."/>
            <person name="Young S.K."/>
            <person name="Zeng Q."/>
            <person name="Gargeya S."/>
            <person name="Fitzgerald M."/>
            <person name="Haas B."/>
            <person name="Abouelleil A."/>
            <person name="Alvarado L."/>
            <person name="Arachchi H.M."/>
            <person name="Berlin A."/>
            <person name="Chapman S.B."/>
            <person name="Goldberg J."/>
            <person name="Griggs A."/>
            <person name="Gujja S."/>
            <person name="Hansen M."/>
            <person name="Howarth C."/>
            <person name="Imamovic A."/>
            <person name="Larimer J."/>
            <person name="McCowen C."/>
            <person name="Montmayeur A."/>
            <person name="Murphy C."/>
            <person name="Neiman D."/>
            <person name="Pearson M."/>
            <person name="Priest M."/>
            <person name="Roberts A."/>
            <person name="Saif S."/>
            <person name="Shea T."/>
            <person name="Sisk P."/>
            <person name="Sykes S."/>
            <person name="Wortman J."/>
            <person name="Nusbaum C."/>
            <person name="Birren B."/>
        </authorList>
    </citation>
    <scope>NUCLEOTIDE SEQUENCE [LARGE SCALE GENOMIC DNA]</scope>
    <source>
        <strain evidence="2 3">VS20</strain>
    </source>
</reference>
<proteinExistence type="predicted"/>
<accession>T0RVC4</accession>
<dbReference type="RefSeq" id="XP_008612239.1">
    <property type="nucleotide sequence ID" value="XM_008614017.1"/>
</dbReference>
<evidence type="ECO:0000313" key="3">
    <source>
        <dbReference type="Proteomes" id="UP000030762"/>
    </source>
</evidence>
<dbReference type="AlphaFoldDB" id="T0RVC4"/>
<feature type="region of interest" description="Disordered" evidence="1">
    <location>
        <begin position="250"/>
        <end position="270"/>
    </location>
</feature>
<organism evidence="2 3">
    <name type="scientific">Saprolegnia diclina (strain VS20)</name>
    <dbReference type="NCBI Taxonomy" id="1156394"/>
    <lineage>
        <taxon>Eukaryota</taxon>
        <taxon>Sar</taxon>
        <taxon>Stramenopiles</taxon>
        <taxon>Oomycota</taxon>
        <taxon>Saprolegniomycetes</taxon>
        <taxon>Saprolegniales</taxon>
        <taxon>Saprolegniaceae</taxon>
        <taxon>Saprolegnia</taxon>
    </lineage>
</organism>
<keyword evidence="3" id="KW-1185">Reference proteome</keyword>
<feature type="region of interest" description="Disordered" evidence="1">
    <location>
        <begin position="197"/>
        <end position="233"/>
    </location>
</feature>
<feature type="compositionally biased region" description="Basic and acidic residues" evidence="1">
    <location>
        <begin position="38"/>
        <end position="64"/>
    </location>
</feature>
<dbReference type="Proteomes" id="UP000030762">
    <property type="component" value="Unassembled WGS sequence"/>
</dbReference>
<name>T0RVC4_SAPDV</name>
<dbReference type="VEuPathDB" id="FungiDB:SDRG_08148"/>
<dbReference type="GeneID" id="19948875"/>
<gene>
    <name evidence="2" type="ORF">SDRG_08148</name>
</gene>
<dbReference type="EMBL" id="JH767155">
    <property type="protein sequence ID" value="EQC34377.1"/>
    <property type="molecule type" value="Genomic_DNA"/>
</dbReference>
<feature type="compositionally biased region" description="Basic and acidic residues" evidence="1">
    <location>
        <begin position="81"/>
        <end position="92"/>
    </location>
</feature>
<feature type="region of interest" description="Disordered" evidence="1">
    <location>
        <begin position="1"/>
        <end position="20"/>
    </location>
</feature>
<protein>
    <submittedName>
        <fullName evidence="2">Uncharacterized protein</fullName>
    </submittedName>
</protein>
<feature type="compositionally biased region" description="Low complexity" evidence="1">
    <location>
        <begin position="212"/>
        <end position="233"/>
    </location>
</feature>
<feature type="region of interest" description="Disordered" evidence="1">
    <location>
        <begin position="38"/>
        <end position="135"/>
    </location>
</feature>
<dbReference type="OMA" id="SEAYMPA"/>